<name>A0A167W117_9AGAM</name>
<keyword evidence="2" id="KW-1185">Reference proteome</keyword>
<gene>
    <name evidence="1" type="ORF">FIBSPDRAFT_348182</name>
</gene>
<accession>A0A167W117</accession>
<dbReference type="AlphaFoldDB" id="A0A167W117"/>
<sequence>MTRRSYARNPGSRRRQQVQAQNAYIVTLQRCPCQCHCQCLNFKFADHFFATADMTKRDPNDDLSYVDVNPPSSVPWGASLVHILEIFSSFQLSNMSSQLSSASSVSTRGCPSFYIISAIHYLDQGFVINLLLLLGASYGT</sequence>
<reference evidence="1 2" key="1">
    <citation type="journal article" date="2016" name="Mol. Biol. Evol.">
        <title>Comparative Genomics of Early-Diverging Mushroom-Forming Fungi Provides Insights into the Origins of Lignocellulose Decay Capabilities.</title>
        <authorList>
            <person name="Nagy L.G."/>
            <person name="Riley R."/>
            <person name="Tritt A."/>
            <person name="Adam C."/>
            <person name="Daum C."/>
            <person name="Floudas D."/>
            <person name="Sun H."/>
            <person name="Yadav J.S."/>
            <person name="Pangilinan J."/>
            <person name="Larsson K.H."/>
            <person name="Matsuura K."/>
            <person name="Barry K."/>
            <person name="Labutti K."/>
            <person name="Kuo R."/>
            <person name="Ohm R.A."/>
            <person name="Bhattacharya S.S."/>
            <person name="Shirouzu T."/>
            <person name="Yoshinaga Y."/>
            <person name="Martin F.M."/>
            <person name="Grigoriev I.V."/>
            <person name="Hibbett D.S."/>
        </authorList>
    </citation>
    <scope>NUCLEOTIDE SEQUENCE [LARGE SCALE GENOMIC DNA]</scope>
    <source>
        <strain evidence="1 2">CBS 109695</strain>
    </source>
</reference>
<organism evidence="1 2">
    <name type="scientific">Athelia psychrophila</name>
    <dbReference type="NCBI Taxonomy" id="1759441"/>
    <lineage>
        <taxon>Eukaryota</taxon>
        <taxon>Fungi</taxon>
        <taxon>Dikarya</taxon>
        <taxon>Basidiomycota</taxon>
        <taxon>Agaricomycotina</taxon>
        <taxon>Agaricomycetes</taxon>
        <taxon>Agaricomycetidae</taxon>
        <taxon>Atheliales</taxon>
        <taxon>Atheliaceae</taxon>
        <taxon>Athelia</taxon>
    </lineage>
</organism>
<dbReference type="Proteomes" id="UP000076532">
    <property type="component" value="Unassembled WGS sequence"/>
</dbReference>
<dbReference type="EMBL" id="KV417830">
    <property type="protein sequence ID" value="KZP05578.1"/>
    <property type="molecule type" value="Genomic_DNA"/>
</dbReference>
<proteinExistence type="predicted"/>
<evidence type="ECO:0000313" key="2">
    <source>
        <dbReference type="Proteomes" id="UP000076532"/>
    </source>
</evidence>
<protein>
    <submittedName>
        <fullName evidence="1">Uncharacterized protein</fullName>
    </submittedName>
</protein>
<evidence type="ECO:0000313" key="1">
    <source>
        <dbReference type="EMBL" id="KZP05578.1"/>
    </source>
</evidence>